<evidence type="ECO:0000256" key="4">
    <source>
        <dbReference type="ARBA" id="ARBA00022737"/>
    </source>
</evidence>
<evidence type="ECO:0000256" key="3">
    <source>
        <dbReference type="ARBA" id="ARBA00022723"/>
    </source>
</evidence>
<reference evidence="10 11" key="1">
    <citation type="submission" date="2017-03" db="EMBL/GenBank/DDBJ databases">
        <title>Genome of the blue death feigning beetle - Asbolus verrucosus.</title>
        <authorList>
            <person name="Rider S.D."/>
        </authorList>
    </citation>
    <scope>NUCLEOTIDE SEQUENCE [LARGE SCALE GENOMIC DNA]</scope>
    <source>
        <strain evidence="10">Butters</strain>
        <tissue evidence="10">Head and leg muscle</tissue>
    </source>
</reference>
<dbReference type="InterPro" id="IPR008974">
    <property type="entry name" value="TRAF-like"/>
</dbReference>
<keyword evidence="11" id="KW-1185">Reference proteome</keyword>
<feature type="coiled-coil region" evidence="8">
    <location>
        <begin position="224"/>
        <end position="293"/>
    </location>
</feature>
<evidence type="ECO:0000256" key="7">
    <source>
        <dbReference type="PROSITE-ProRule" id="PRU00207"/>
    </source>
</evidence>
<keyword evidence="6 7" id="KW-0862">Zinc</keyword>
<keyword evidence="3 7" id="KW-0479">Metal-binding</keyword>
<sequence length="443" mass="51737">GHTSVCGNVLMPCPYKCGAYVPRVDIQQHKKECVNRTGRSMTRLTTRTDCLESYDDGPLSTTSLDRKPNGPSKDLYEKLQKDFQKLSARLANFELASASTASRDSWKTPQEQQDIDRVKYQNQLLLEWKKVVDFKLETLKQLIKSWENSKHEYEFQWMGLQQKFMVLDKLQMDINLCRDTFLKEQNYNRQANLEFAKNLDAFKDLFDQENATVSALWSEQKRAIEDIRKDVDYIKQLIEEQKAKHTSVVFDIKTISQIASETSEKLEIQEREFAKFRQQFDQLKLDLEILENLAAGETKSTNPARDSNTVLRSPIFYTHDFGYKIRVLAYLDGLKKWKGRYALISVHVLKGEFDPLLKWPCHIEGTVTLRDLENLENPKNFSKRVVAKRQTGDEENEEPQESSFSYIFIPHATLMKSQFLKEDAVYLEIRIEQNRKLLTETTL</sequence>
<evidence type="ECO:0000259" key="9">
    <source>
        <dbReference type="PROSITE" id="PS50145"/>
    </source>
</evidence>
<dbReference type="GO" id="GO:0005737">
    <property type="term" value="C:cytoplasm"/>
    <property type="evidence" value="ECO:0007669"/>
    <property type="project" value="UniProtKB-SubCell"/>
</dbReference>
<evidence type="ECO:0000256" key="2">
    <source>
        <dbReference type="ARBA" id="ARBA00022490"/>
    </source>
</evidence>
<evidence type="ECO:0000256" key="1">
    <source>
        <dbReference type="ARBA" id="ARBA00004496"/>
    </source>
</evidence>
<keyword evidence="10" id="KW-0675">Receptor</keyword>
<organism evidence="10 11">
    <name type="scientific">Asbolus verrucosus</name>
    <name type="common">Desert ironclad beetle</name>
    <dbReference type="NCBI Taxonomy" id="1661398"/>
    <lineage>
        <taxon>Eukaryota</taxon>
        <taxon>Metazoa</taxon>
        <taxon>Ecdysozoa</taxon>
        <taxon>Arthropoda</taxon>
        <taxon>Hexapoda</taxon>
        <taxon>Insecta</taxon>
        <taxon>Pterygota</taxon>
        <taxon>Neoptera</taxon>
        <taxon>Endopterygota</taxon>
        <taxon>Coleoptera</taxon>
        <taxon>Polyphaga</taxon>
        <taxon>Cucujiformia</taxon>
        <taxon>Tenebrionidae</taxon>
        <taxon>Pimeliinae</taxon>
        <taxon>Asbolus</taxon>
    </lineage>
</organism>
<dbReference type="STRING" id="1661398.A0A482VEE3"/>
<dbReference type="Gene3D" id="2.60.210.10">
    <property type="entry name" value="Apoptosis, Tumor Necrosis Factor Receptor Associated Protein 2, Chain A"/>
    <property type="match status" value="1"/>
</dbReference>
<comment type="subcellular location">
    <subcellularLocation>
        <location evidence="1">Cytoplasm</location>
    </subcellularLocation>
</comment>
<dbReference type="PANTHER" id="PTHR10131">
    <property type="entry name" value="TNF RECEPTOR ASSOCIATED FACTOR"/>
    <property type="match status" value="1"/>
</dbReference>
<feature type="domain" description="TRAF-type" evidence="9">
    <location>
        <begin position="2"/>
        <end position="36"/>
    </location>
</feature>
<keyword evidence="8" id="KW-0175">Coiled coil</keyword>
<dbReference type="SUPFAM" id="SSF49599">
    <property type="entry name" value="TRAF domain-like"/>
    <property type="match status" value="1"/>
</dbReference>
<proteinExistence type="predicted"/>
<feature type="zinc finger region" description="TRAF-type" evidence="7">
    <location>
        <begin position="2"/>
        <end position="36"/>
    </location>
</feature>
<dbReference type="InterPro" id="IPR013083">
    <property type="entry name" value="Znf_RING/FYVE/PHD"/>
</dbReference>
<evidence type="ECO:0000256" key="8">
    <source>
        <dbReference type="SAM" id="Coils"/>
    </source>
</evidence>
<keyword evidence="5 7" id="KW-0863">Zinc-finger</keyword>
<keyword evidence="2" id="KW-0963">Cytoplasm</keyword>
<dbReference type="PANTHER" id="PTHR10131:SF138">
    <property type="entry name" value="RE66324P"/>
    <property type="match status" value="1"/>
</dbReference>
<feature type="non-terminal residue" evidence="10">
    <location>
        <position position="1"/>
    </location>
</feature>
<dbReference type="InterPro" id="IPR049342">
    <property type="entry name" value="TRAF1-6_MATH_dom"/>
</dbReference>
<dbReference type="EMBL" id="QDEB01108234">
    <property type="protein sequence ID" value="RZB77495.1"/>
    <property type="molecule type" value="Genomic_DNA"/>
</dbReference>
<gene>
    <name evidence="10" type="ORF">BDFB_010295</name>
</gene>
<comment type="caution">
    <text evidence="10">The sequence shown here is derived from an EMBL/GenBank/DDBJ whole genome shotgun (WGS) entry which is preliminary data.</text>
</comment>
<dbReference type="GO" id="GO:0008270">
    <property type="term" value="F:zinc ion binding"/>
    <property type="evidence" value="ECO:0007669"/>
    <property type="project" value="UniProtKB-KW"/>
</dbReference>
<dbReference type="Pfam" id="PF21355">
    <property type="entry name" value="TRAF-mep_MATH"/>
    <property type="match status" value="1"/>
</dbReference>
<dbReference type="Gene3D" id="3.30.40.10">
    <property type="entry name" value="Zinc/RING finger domain, C3HC4 (zinc finger)"/>
    <property type="match status" value="1"/>
</dbReference>
<evidence type="ECO:0000313" key="11">
    <source>
        <dbReference type="Proteomes" id="UP000292052"/>
    </source>
</evidence>
<evidence type="ECO:0000313" key="10">
    <source>
        <dbReference type="EMBL" id="RZB77495.1"/>
    </source>
</evidence>
<name>A0A482VEE3_ASBVE</name>
<accession>A0A482VEE3</accession>
<dbReference type="InterPro" id="IPR001293">
    <property type="entry name" value="Znf_TRAF"/>
</dbReference>
<evidence type="ECO:0000256" key="6">
    <source>
        <dbReference type="ARBA" id="ARBA00022833"/>
    </source>
</evidence>
<dbReference type="AlphaFoldDB" id="A0A482VEE3"/>
<keyword evidence="4" id="KW-0677">Repeat</keyword>
<protein>
    <submittedName>
        <fullName evidence="10">TNF receptor-associated factor 3</fullName>
    </submittedName>
</protein>
<evidence type="ECO:0000256" key="5">
    <source>
        <dbReference type="ARBA" id="ARBA00022771"/>
    </source>
</evidence>
<dbReference type="Proteomes" id="UP000292052">
    <property type="component" value="Unassembled WGS sequence"/>
</dbReference>
<dbReference type="OrthoDB" id="1737200at2759"/>
<dbReference type="PROSITE" id="PS50145">
    <property type="entry name" value="ZF_TRAF"/>
    <property type="match status" value="1"/>
</dbReference>